<evidence type="ECO:0000256" key="2">
    <source>
        <dbReference type="ARBA" id="ARBA00024322"/>
    </source>
</evidence>
<dbReference type="AlphaFoldDB" id="A0A559T2W0"/>
<gene>
    <name evidence="7" type="ORF">FHU10_1402</name>
</gene>
<dbReference type="SUPFAM" id="SSF143414">
    <property type="entry name" value="CcmK-like"/>
    <property type="match status" value="1"/>
</dbReference>
<comment type="pathway">
    <text evidence="1">Polyol metabolism; 1,2-propanediol degradation.</text>
</comment>
<keyword evidence="3" id="KW-1283">Bacterial microcompartment</keyword>
<evidence type="ECO:0000256" key="5">
    <source>
        <dbReference type="SAM" id="MobiDB-lite"/>
    </source>
</evidence>
<evidence type="ECO:0000256" key="3">
    <source>
        <dbReference type="ARBA" id="ARBA00024446"/>
    </source>
</evidence>
<comment type="similarity">
    <text evidence="4">Belongs to the bacterial microcompartments protein family.</text>
</comment>
<dbReference type="PANTHER" id="PTHR33941">
    <property type="entry name" value="PROPANEDIOL UTILIZATION PROTEIN PDUA"/>
    <property type="match status" value="1"/>
</dbReference>
<evidence type="ECO:0000259" key="6">
    <source>
        <dbReference type="PROSITE" id="PS51930"/>
    </source>
</evidence>
<evidence type="ECO:0000256" key="4">
    <source>
        <dbReference type="PROSITE-ProRule" id="PRU01278"/>
    </source>
</evidence>
<dbReference type="PANTHER" id="PTHR33941:SF11">
    <property type="entry name" value="BACTERIAL MICROCOMPARTMENT SHELL PROTEIN PDUJ"/>
    <property type="match status" value="1"/>
</dbReference>
<evidence type="ECO:0000313" key="7">
    <source>
        <dbReference type="EMBL" id="TVZ68939.1"/>
    </source>
</evidence>
<dbReference type="InterPro" id="IPR000249">
    <property type="entry name" value="BMC_dom"/>
</dbReference>
<dbReference type="InterPro" id="IPR044872">
    <property type="entry name" value="CcmK/CsoS1_BMC"/>
</dbReference>
<feature type="compositionally biased region" description="Polar residues" evidence="5">
    <location>
        <begin position="123"/>
        <end position="132"/>
    </location>
</feature>
<reference evidence="7" key="1">
    <citation type="submission" date="2019-06" db="EMBL/GenBank/DDBJ databases">
        <authorList>
            <person name="Deangelis K."/>
            <person name="Huntemann M."/>
            <person name="Clum A."/>
            <person name="Pillay M."/>
            <person name="Palaniappan K."/>
            <person name="Varghese N."/>
            <person name="Mikhailova N."/>
            <person name="Stamatis D."/>
            <person name="Reddy T."/>
            <person name="Daum C."/>
            <person name="Shapiro N."/>
            <person name="Ivanova N."/>
            <person name="Kyrpides N."/>
            <person name="Woyke T."/>
        </authorList>
    </citation>
    <scope>NUCLEOTIDE SEQUENCE [LARGE SCALE GENOMIC DNA]</scope>
    <source>
        <strain evidence="7">128R</strain>
    </source>
</reference>
<evidence type="ECO:0000256" key="1">
    <source>
        <dbReference type="ARBA" id="ARBA00004836"/>
    </source>
</evidence>
<dbReference type="OrthoDB" id="6497303at2"/>
<sequence>MNLSLGVIETYGLTAAIQAADAACKSAAVTVLGYKKIGSGLVCVFFEGEISAVKTAIDSGVAVIKQPEFIKGQLVIARPEKQVVALLNGLKGKPLTPPTATAPAKVQVTEPIAPETESAASEVPSTPATATDSKPPRPEGRSGKKAHK</sequence>
<proteinExistence type="inferred from homology"/>
<reference evidence="7" key="2">
    <citation type="submission" date="2019-08" db="EMBL/GenBank/DDBJ databases">
        <title>Investigation of anaerobic lignin degradation for improved lignocellulosic biofuels.</title>
        <authorList>
            <person name="Deangelis K.PhD."/>
        </authorList>
    </citation>
    <scope>NUCLEOTIDE SEQUENCE [LARGE SCALE GENOMIC DNA]</scope>
    <source>
        <strain evidence="7">128R</strain>
    </source>
</reference>
<dbReference type="InterPro" id="IPR037233">
    <property type="entry name" value="CcmK-like_sf"/>
</dbReference>
<dbReference type="SMART" id="SM00877">
    <property type="entry name" value="BMC"/>
    <property type="match status" value="1"/>
</dbReference>
<organism evidence="7">
    <name type="scientific">Serratia fonticola</name>
    <dbReference type="NCBI Taxonomy" id="47917"/>
    <lineage>
        <taxon>Bacteria</taxon>
        <taxon>Pseudomonadati</taxon>
        <taxon>Pseudomonadota</taxon>
        <taxon>Gammaproteobacteria</taxon>
        <taxon>Enterobacterales</taxon>
        <taxon>Yersiniaceae</taxon>
        <taxon>Serratia</taxon>
    </lineage>
</organism>
<comment type="subcellular location">
    <subcellularLocation>
        <location evidence="2">Bacterial microcompartment</location>
    </subcellularLocation>
</comment>
<dbReference type="PROSITE" id="PS51930">
    <property type="entry name" value="BMC_2"/>
    <property type="match status" value="1"/>
</dbReference>
<dbReference type="GO" id="GO:0031469">
    <property type="term" value="C:bacterial microcompartment"/>
    <property type="evidence" value="ECO:0007669"/>
    <property type="project" value="UniProtKB-SubCell"/>
</dbReference>
<dbReference type="Pfam" id="PF00936">
    <property type="entry name" value="BMC"/>
    <property type="match status" value="1"/>
</dbReference>
<protein>
    <submittedName>
        <fullName evidence="7">Microcompartment protein CcmL/EutN</fullName>
    </submittedName>
</protein>
<comment type="caution">
    <text evidence="7">The sequence shown here is derived from an EMBL/GenBank/DDBJ whole genome shotgun (WGS) entry which is preliminary data.</text>
</comment>
<dbReference type="InterPro" id="IPR050575">
    <property type="entry name" value="BMC_shell"/>
</dbReference>
<dbReference type="Gene3D" id="3.30.70.1710">
    <property type="match status" value="1"/>
</dbReference>
<feature type="region of interest" description="Disordered" evidence="5">
    <location>
        <begin position="94"/>
        <end position="148"/>
    </location>
</feature>
<accession>A0A559T2W0</accession>
<feature type="domain" description="BMC" evidence="6">
    <location>
        <begin position="4"/>
        <end position="88"/>
    </location>
</feature>
<dbReference type="CDD" id="cd07045">
    <property type="entry name" value="BMC_CcmK_like"/>
    <property type="match status" value="1"/>
</dbReference>
<dbReference type="EMBL" id="VISQ01000001">
    <property type="protein sequence ID" value="TVZ68939.1"/>
    <property type="molecule type" value="Genomic_DNA"/>
</dbReference>
<name>A0A559T2W0_SERFO</name>